<gene>
    <name evidence="7" type="ORF">SAMN05216174_107239</name>
</gene>
<dbReference type="CDD" id="cd15831">
    <property type="entry name" value="BTAD"/>
    <property type="match status" value="1"/>
</dbReference>
<keyword evidence="2" id="KW-0805">Transcription regulation</keyword>
<dbReference type="AlphaFoldDB" id="A0A1G6S7M3"/>
<dbReference type="GO" id="GO:0003677">
    <property type="term" value="F:DNA binding"/>
    <property type="evidence" value="ECO:0007669"/>
    <property type="project" value="UniProtKB-UniRule"/>
</dbReference>
<evidence type="ECO:0000256" key="4">
    <source>
        <dbReference type="ARBA" id="ARBA00023163"/>
    </source>
</evidence>
<dbReference type="SUPFAM" id="SSF48452">
    <property type="entry name" value="TPR-like"/>
    <property type="match status" value="1"/>
</dbReference>
<dbReference type="EMBL" id="FMZZ01000007">
    <property type="protein sequence ID" value="SDD12127.1"/>
    <property type="molecule type" value="Genomic_DNA"/>
</dbReference>
<evidence type="ECO:0000256" key="5">
    <source>
        <dbReference type="PROSITE-ProRule" id="PRU01091"/>
    </source>
</evidence>
<dbReference type="InterPro" id="IPR011990">
    <property type="entry name" value="TPR-like_helical_dom_sf"/>
</dbReference>
<dbReference type="InterPro" id="IPR036388">
    <property type="entry name" value="WH-like_DNA-bd_sf"/>
</dbReference>
<evidence type="ECO:0000259" key="6">
    <source>
        <dbReference type="PROSITE" id="PS51755"/>
    </source>
</evidence>
<dbReference type="InterPro" id="IPR051677">
    <property type="entry name" value="AfsR-DnrI-RedD_regulator"/>
</dbReference>
<keyword evidence="4" id="KW-0804">Transcription</keyword>
<feature type="DNA-binding region" description="OmpR/PhoB-type" evidence="5">
    <location>
        <begin position="1"/>
        <end position="102"/>
    </location>
</feature>
<evidence type="ECO:0000313" key="7">
    <source>
        <dbReference type="EMBL" id="SDD12127.1"/>
    </source>
</evidence>
<reference evidence="8" key="1">
    <citation type="submission" date="2016-10" db="EMBL/GenBank/DDBJ databases">
        <authorList>
            <person name="Varghese N."/>
            <person name="Submissions S."/>
        </authorList>
    </citation>
    <scope>NUCLEOTIDE SEQUENCE [LARGE SCALE GENOMIC DNA]</scope>
    <source>
        <strain evidence="8">IBRC-M 10403</strain>
    </source>
</reference>
<proteinExistence type="inferred from homology"/>
<feature type="domain" description="OmpR/PhoB-type" evidence="6">
    <location>
        <begin position="1"/>
        <end position="102"/>
    </location>
</feature>
<dbReference type="PANTHER" id="PTHR35807:SF1">
    <property type="entry name" value="TRANSCRIPTIONAL REGULATOR REDD"/>
    <property type="match status" value="1"/>
</dbReference>
<evidence type="ECO:0000256" key="3">
    <source>
        <dbReference type="ARBA" id="ARBA00023125"/>
    </source>
</evidence>
<dbReference type="GO" id="GO:0006355">
    <property type="term" value="P:regulation of DNA-templated transcription"/>
    <property type="evidence" value="ECO:0007669"/>
    <property type="project" value="InterPro"/>
</dbReference>
<dbReference type="Gene3D" id="1.10.10.10">
    <property type="entry name" value="Winged helix-like DNA-binding domain superfamily/Winged helix DNA-binding domain"/>
    <property type="match status" value="1"/>
</dbReference>
<sequence>MIHNMQFKVLGRIEISHGHDTSVFVKKSKTGQVLALLLARNNETVGVDTLIEELWGDRVPRSALTTLQTYVYHARKMFARSLHVPCAESLLVTRPPGYLISVPDDAVDANVFECLVKQGIAGLSAGNAELAADRLTEALTLWQGPPFAGMPVGDVLDAHVTYLHELRLSAITHHVEANKRLGRYQVLVPELRSLVAANPLNEGFHSQLIEVLHKCGRRAEALQAYQRLWRVLDAELGVAPAPEVQRLHHEVLAHGRSVRTPNPV</sequence>
<dbReference type="PROSITE" id="PS51755">
    <property type="entry name" value="OMPR_PHOB"/>
    <property type="match status" value="1"/>
</dbReference>
<evidence type="ECO:0000256" key="1">
    <source>
        <dbReference type="ARBA" id="ARBA00005820"/>
    </source>
</evidence>
<name>A0A1G6S7M3_9PSEU</name>
<keyword evidence="8" id="KW-1185">Reference proteome</keyword>
<dbReference type="SMART" id="SM00862">
    <property type="entry name" value="Trans_reg_C"/>
    <property type="match status" value="1"/>
</dbReference>
<dbReference type="Pfam" id="PF03704">
    <property type="entry name" value="BTAD"/>
    <property type="match status" value="1"/>
</dbReference>
<dbReference type="SUPFAM" id="SSF46894">
    <property type="entry name" value="C-terminal effector domain of the bipartite response regulators"/>
    <property type="match status" value="1"/>
</dbReference>
<dbReference type="Pfam" id="PF00486">
    <property type="entry name" value="Trans_reg_C"/>
    <property type="match status" value="1"/>
</dbReference>
<dbReference type="SMART" id="SM01043">
    <property type="entry name" value="BTAD"/>
    <property type="match status" value="1"/>
</dbReference>
<dbReference type="InterPro" id="IPR001867">
    <property type="entry name" value="OmpR/PhoB-type_DNA-bd"/>
</dbReference>
<evidence type="ECO:0000256" key="2">
    <source>
        <dbReference type="ARBA" id="ARBA00023015"/>
    </source>
</evidence>
<dbReference type="InterPro" id="IPR016032">
    <property type="entry name" value="Sig_transdc_resp-reg_C-effctor"/>
</dbReference>
<accession>A0A1G6S7M3</accession>
<evidence type="ECO:0000313" key="8">
    <source>
        <dbReference type="Proteomes" id="UP000199501"/>
    </source>
</evidence>
<dbReference type="GO" id="GO:0000160">
    <property type="term" value="P:phosphorelay signal transduction system"/>
    <property type="evidence" value="ECO:0007669"/>
    <property type="project" value="InterPro"/>
</dbReference>
<organism evidence="7 8">
    <name type="scientific">Actinokineospora iranica</name>
    <dbReference type="NCBI Taxonomy" id="1271860"/>
    <lineage>
        <taxon>Bacteria</taxon>
        <taxon>Bacillati</taxon>
        <taxon>Actinomycetota</taxon>
        <taxon>Actinomycetes</taxon>
        <taxon>Pseudonocardiales</taxon>
        <taxon>Pseudonocardiaceae</taxon>
        <taxon>Actinokineospora</taxon>
    </lineage>
</organism>
<dbReference type="Proteomes" id="UP000199501">
    <property type="component" value="Unassembled WGS sequence"/>
</dbReference>
<dbReference type="InterPro" id="IPR005158">
    <property type="entry name" value="BTAD"/>
</dbReference>
<keyword evidence="3 5" id="KW-0238">DNA-binding</keyword>
<dbReference type="STRING" id="1271860.SAMN05216174_107239"/>
<dbReference type="Gene3D" id="1.25.40.10">
    <property type="entry name" value="Tetratricopeptide repeat domain"/>
    <property type="match status" value="1"/>
</dbReference>
<comment type="similarity">
    <text evidence="1">Belongs to the AfsR/DnrI/RedD regulatory family.</text>
</comment>
<dbReference type="PANTHER" id="PTHR35807">
    <property type="entry name" value="TRANSCRIPTIONAL REGULATOR REDD-RELATED"/>
    <property type="match status" value="1"/>
</dbReference>
<protein>
    <submittedName>
        <fullName evidence="7">DNA-binding transcriptional activator of the SARP family</fullName>
    </submittedName>
</protein>